<dbReference type="InterPro" id="IPR051532">
    <property type="entry name" value="Ester_Hydrolysis_Enzymes"/>
</dbReference>
<dbReference type="GO" id="GO:0004622">
    <property type="term" value="F:phosphatidylcholine lysophospholipase activity"/>
    <property type="evidence" value="ECO:0007669"/>
    <property type="project" value="TreeGrafter"/>
</dbReference>
<gene>
    <name evidence="2" type="ORF">CYK21_03215</name>
</gene>
<evidence type="ECO:0000313" key="2">
    <source>
        <dbReference type="EMBL" id="PLA54254.1"/>
    </source>
</evidence>
<accession>A0A2I1YH85</accession>
<dbReference type="EMBL" id="PKIB01000002">
    <property type="protein sequence ID" value="PLA54254.1"/>
    <property type="molecule type" value="Genomic_DNA"/>
</dbReference>
<evidence type="ECO:0000259" key="1">
    <source>
        <dbReference type="Pfam" id="PF13472"/>
    </source>
</evidence>
<dbReference type="GeneID" id="64018948"/>
<organism evidence="2 3">
    <name type="scientific">Streptococcus macedonicus</name>
    <name type="common">Streptococcus gallolyticus macedonicus</name>
    <dbReference type="NCBI Taxonomy" id="59310"/>
    <lineage>
        <taxon>Bacteria</taxon>
        <taxon>Bacillati</taxon>
        <taxon>Bacillota</taxon>
        <taxon>Bacilli</taxon>
        <taxon>Lactobacillales</taxon>
        <taxon>Streptococcaceae</taxon>
        <taxon>Streptococcus</taxon>
    </lineage>
</organism>
<dbReference type="InterPro" id="IPR013830">
    <property type="entry name" value="SGNH_hydro"/>
</dbReference>
<dbReference type="Proteomes" id="UP000235073">
    <property type="component" value="Unassembled WGS sequence"/>
</dbReference>
<dbReference type="Pfam" id="PF13472">
    <property type="entry name" value="Lipase_GDSL_2"/>
    <property type="match status" value="1"/>
</dbReference>
<dbReference type="RefSeq" id="WP_003064992.1">
    <property type="nucleotide sequence ID" value="NZ_PKIB01000002.1"/>
</dbReference>
<protein>
    <submittedName>
        <fullName evidence="2">Lipase</fullName>
    </submittedName>
</protein>
<dbReference type="InterPro" id="IPR036514">
    <property type="entry name" value="SGNH_hydro_sf"/>
</dbReference>
<sequence>MIEFQKLYHKADVQEYRQFILVDQQNKLREKYAALNKSVSHPNILFVGDSITEFFPVHELLTSTVRLYNRGIHGITSQQLLKHLDSQVIDLNPNRVFLLIGANDLKTRRPEEVYQTIQTIILEIHNQLPETDIVLMSVFPINESPEFIRTPSLRTNHSISQLNAYLSELTNDKVYWLDVHDLLCDESGQLKRDLTLDGLHLTVAGYQVVADIINLFLM</sequence>
<name>A0A2I1YH85_STRMC</name>
<dbReference type="SUPFAM" id="SSF52266">
    <property type="entry name" value="SGNH hydrolase"/>
    <property type="match status" value="1"/>
</dbReference>
<comment type="caution">
    <text evidence="2">The sequence shown here is derived from an EMBL/GenBank/DDBJ whole genome shotgun (WGS) entry which is preliminary data.</text>
</comment>
<proteinExistence type="predicted"/>
<feature type="domain" description="SGNH hydrolase-type esterase" evidence="1">
    <location>
        <begin position="46"/>
        <end position="208"/>
    </location>
</feature>
<dbReference type="AlphaFoldDB" id="A0A2I1YH85"/>
<dbReference type="PANTHER" id="PTHR30383">
    <property type="entry name" value="THIOESTERASE 1/PROTEASE 1/LYSOPHOSPHOLIPASE L1"/>
    <property type="match status" value="1"/>
</dbReference>
<evidence type="ECO:0000313" key="3">
    <source>
        <dbReference type="Proteomes" id="UP000235073"/>
    </source>
</evidence>
<dbReference type="PANTHER" id="PTHR30383:SF5">
    <property type="entry name" value="SGNH HYDROLASE-TYPE ESTERASE DOMAIN-CONTAINING PROTEIN"/>
    <property type="match status" value="1"/>
</dbReference>
<dbReference type="Gene3D" id="3.40.50.1110">
    <property type="entry name" value="SGNH hydrolase"/>
    <property type="match status" value="1"/>
</dbReference>
<reference evidence="2 3" key="1">
    <citation type="submission" date="2017-12" db="EMBL/GenBank/DDBJ databases">
        <title>Phylogenetic diversity of female urinary microbiome.</title>
        <authorList>
            <person name="Thomas-White K."/>
            <person name="Wolfe A.J."/>
        </authorList>
    </citation>
    <scope>NUCLEOTIDE SEQUENCE [LARGE SCALE GENOMIC DNA]</scope>
    <source>
        <strain evidence="2 3">UMB0733</strain>
    </source>
</reference>